<gene>
    <name evidence="2" type="ORF">UC8_56090</name>
</gene>
<organism evidence="2 3">
    <name type="scientific">Roseimaritima ulvae</name>
    <dbReference type="NCBI Taxonomy" id="980254"/>
    <lineage>
        <taxon>Bacteria</taxon>
        <taxon>Pseudomonadati</taxon>
        <taxon>Planctomycetota</taxon>
        <taxon>Planctomycetia</taxon>
        <taxon>Pirellulales</taxon>
        <taxon>Pirellulaceae</taxon>
        <taxon>Roseimaritima</taxon>
    </lineage>
</organism>
<sequence length="151" mass="15335" precursor="true">MVGLMRFGWVAMGCSLVGLATLGCGAGSAFPEGTTGTLKGNVTLDGSPVPAGTTVTFFHTSAVPASGIVGPDGSYTASMAGEPKVLTGDYRVTVSDPPQKMPTNEEMAAGGEMPEPVKAVVPAKYNIAETSGLTVTVTEGENTFNIEMTSK</sequence>
<evidence type="ECO:0000313" key="3">
    <source>
        <dbReference type="Proteomes" id="UP000325286"/>
    </source>
</evidence>
<evidence type="ECO:0008006" key="4">
    <source>
        <dbReference type="Google" id="ProtNLM"/>
    </source>
</evidence>
<feature type="signal peptide" evidence="1">
    <location>
        <begin position="1"/>
        <end position="26"/>
    </location>
</feature>
<dbReference type="Proteomes" id="UP000325286">
    <property type="component" value="Chromosome"/>
</dbReference>
<proteinExistence type="predicted"/>
<reference evidence="2 3" key="1">
    <citation type="submission" date="2019-08" db="EMBL/GenBank/DDBJ databases">
        <title>Deep-cultivation of Planctomycetes and their phenomic and genomic characterization uncovers novel biology.</title>
        <authorList>
            <person name="Wiegand S."/>
            <person name="Jogler M."/>
            <person name="Boedeker C."/>
            <person name="Pinto D."/>
            <person name="Vollmers J."/>
            <person name="Rivas-Marin E."/>
            <person name="Kohn T."/>
            <person name="Peeters S.H."/>
            <person name="Heuer A."/>
            <person name="Rast P."/>
            <person name="Oberbeckmann S."/>
            <person name="Bunk B."/>
            <person name="Jeske O."/>
            <person name="Meyerdierks A."/>
            <person name="Storesund J.E."/>
            <person name="Kallscheuer N."/>
            <person name="Luecker S."/>
            <person name="Lage O.M."/>
            <person name="Pohl T."/>
            <person name="Merkel B.J."/>
            <person name="Hornburger P."/>
            <person name="Mueller R.-W."/>
            <person name="Bruemmer F."/>
            <person name="Labrenz M."/>
            <person name="Spormann A.M."/>
            <person name="Op den Camp H."/>
            <person name="Overmann J."/>
            <person name="Amann R."/>
            <person name="Jetten M.S.M."/>
            <person name="Mascher T."/>
            <person name="Medema M.H."/>
            <person name="Devos D.P."/>
            <person name="Kaster A.-K."/>
            <person name="Ovreas L."/>
            <person name="Rohde M."/>
            <person name="Galperin M.Y."/>
            <person name="Jogler C."/>
        </authorList>
    </citation>
    <scope>NUCLEOTIDE SEQUENCE [LARGE SCALE GENOMIC DNA]</scope>
    <source>
        <strain evidence="2 3">UC8</strain>
    </source>
</reference>
<accession>A0A5B9QX10</accession>
<dbReference type="RefSeq" id="WP_148080610.1">
    <property type="nucleotide sequence ID" value="NZ_CP042914.1"/>
</dbReference>
<evidence type="ECO:0000256" key="1">
    <source>
        <dbReference type="SAM" id="SignalP"/>
    </source>
</evidence>
<keyword evidence="1" id="KW-0732">Signal</keyword>
<dbReference type="OrthoDB" id="285633at2"/>
<name>A0A5B9QX10_9BACT</name>
<dbReference type="PROSITE" id="PS51257">
    <property type="entry name" value="PROKAR_LIPOPROTEIN"/>
    <property type="match status" value="1"/>
</dbReference>
<evidence type="ECO:0000313" key="2">
    <source>
        <dbReference type="EMBL" id="QEG43558.1"/>
    </source>
</evidence>
<protein>
    <recommendedName>
        <fullName evidence="4">Carboxypeptidase regulatory-like domain-containing protein</fullName>
    </recommendedName>
</protein>
<dbReference type="EMBL" id="CP042914">
    <property type="protein sequence ID" value="QEG43558.1"/>
    <property type="molecule type" value="Genomic_DNA"/>
</dbReference>
<keyword evidence="3" id="KW-1185">Reference proteome</keyword>
<feature type="chain" id="PRO_5022940560" description="Carboxypeptidase regulatory-like domain-containing protein" evidence="1">
    <location>
        <begin position="27"/>
        <end position="151"/>
    </location>
</feature>
<dbReference type="AlphaFoldDB" id="A0A5B9QX10"/>
<dbReference type="KEGG" id="rul:UC8_56090"/>